<proteinExistence type="predicted"/>
<keyword evidence="3" id="KW-1185">Reference proteome</keyword>
<evidence type="ECO:0000256" key="1">
    <source>
        <dbReference type="SAM" id="MobiDB-lite"/>
    </source>
</evidence>
<name>A0A4U5MER0_STECR</name>
<comment type="caution">
    <text evidence="2">The sequence shown here is derived from an EMBL/GenBank/DDBJ whole genome shotgun (WGS) entry which is preliminary data.</text>
</comment>
<feature type="compositionally biased region" description="Pro residues" evidence="1">
    <location>
        <begin position="67"/>
        <end position="81"/>
    </location>
</feature>
<protein>
    <submittedName>
        <fullName evidence="2">Uncharacterized protein</fullName>
    </submittedName>
</protein>
<evidence type="ECO:0000313" key="3">
    <source>
        <dbReference type="Proteomes" id="UP000298663"/>
    </source>
</evidence>
<dbReference type="Proteomes" id="UP000298663">
    <property type="component" value="Unassembled WGS sequence"/>
</dbReference>
<reference evidence="2 3" key="2">
    <citation type="journal article" date="2019" name="G3 (Bethesda)">
        <title>Hybrid Assembly of the Genome of the Entomopathogenic Nematode Steinernema carpocapsae Identifies the X-Chromosome.</title>
        <authorList>
            <person name="Serra L."/>
            <person name="Macchietto M."/>
            <person name="Macias-Munoz A."/>
            <person name="McGill C.J."/>
            <person name="Rodriguez I.M."/>
            <person name="Rodriguez B."/>
            <person name="Murad R."/>
            <person name="Mortazavi A."/>
        </authorList>
    </citation>
    <scope>NUCLEOTIDE SEQUENCE [LARGE SCALE GENOMIC DNA]</scope>
    <source>
        <strain evidence="2 3">ALL</strain>
    </source>
</reference>
<accession>A0A4U5MER0</accession>
<dbReference type="AlphaFoldDB" id="A0A4U5MER0"/>
<gene>
    <name evidence="2" type="ORF">L596_023721</name>
</gene>
<reference evidence="2 3" key="1">
    <citation type="journal article" date="2015" name="Genome Biol.">
        <title>Comparative genomics of Steinernema reveals deeply conserved gene regulatory networks.</title>
        <authorList>
            <person name="Dillman A.R."/>
            <person name="Macchietto M."/>
            <person name="Porter C.F."/>
            <person name="Rogers A."/>
            <person name="Williams B."/>
            <person name="Antoshechkin I."/>
            <person name="Lee M.M."/>
            <person name="Goodwin Z."/>
            <person name="Lu X."/>
            <person name="Lewis E.E."/>
            <person name="Goodrich-Blair H."/>
            <person name="Stock S.P."/>
            <person name="Adams B.J."/>
            <person name="Sternberg P.W."/>
            <person name="Mortazavi A."/>
        </authorList>
    </citation>
    <scope>NUCLEOTIDE SEQUENCE [LARGE SCALE GENOMIC DNA]</scope>
    <source>
        <strain evidence="2 3">ALL</strain>
    </source>
</reference>
<organism evidence="2 3">
    <name type="scientific">Steinernema carpocapsae</name>
    <name type="common">Entomopathogenic nematode</name>
    <dbReference type="NCBI Taxonomy" id="34508"/>
    <lineage>
        <taxon>Eukaryota</taxon>
        <taxon>Metazoa</taxon>
        <taxon>Ecdysozoa</taxon>
        <taxon>Nematoda</taxon>
        <taxon>Chromadorea</taxon>
        <taxon>Rhabditida</taxon>
        <taxon>Tylenchina</taxon>
        <taxon>Panagrolaimomorpha</taxon>
        <taxon>Strongyloidoidea</taxon>
        <taxon>Steinernematidae</taxon>
        <taxon>Steinernema</taxon>
    </lineage>
</organism>
<feature type="region of interest" description="Disordered" evidence="1">
    <location>
        <begin position="52"/>
        <end position="81"/>
    </location>
</feature>
<evidence type="ECO:0000313" key="2">
    <source>
        <dbReference type="EMBL" id="TKR67592.1"/>
    </source>
</evidence>
<dbReference type="EMBL" id="AZBU02000008">
    <property type="protein sequence ID" value="TKR67592.1"/>
    <property type="molecule type" value="Genomic_DNA"/>
</dbReference>
<sequence>MIALRDYPDRDVNPRLGIFLLKIDQGEVSMTPQEKQRKSLEILWFPSSFVSHNSPNSRLSQHFPKPLILPNPSSSPTPPTD</sequence>